<dbReference type="Pfam" id="PF00395">
    <property type="entry name" value="SLH"/>
    <property type="match status" value="2"/>
</dbReference>
<dbReference type="RefSeq" id="WP_349231470.1">
    <property type="nucleotide sequence ID" value="NZ_JBBMFK010000009.1"/>
</dbReference>
<accession>A0ABV1E774</accession>
<proteinExistence type="predicted"/>
<evidence type="ECO:0000313" key="3">
    <source>
        <dbReference type="EMBL" id="MEQ2443166.1"/>
    </source>
</evidence>
<organism evidence="3 4">
    <name type="scientific">Pseudoflavonifractor intestinihominis</name>
    <dbReference type="NCBI Taxonomy" id="3133171"/>
    <lineage>
        <taxon>Bacteria</taxon>
        <taxon>Bacillati</taxon>
        <taxon>Bacillota</taxon>
        <taxon>Clostridia</taxon>
        <taxon>Eubacteriales</taxon>
        <taxon>Oscillospiraceae</taxon>
        <taxon>Pseudoflavonifractor</taxon>
    </lineage>
</organism>
<comment type="caution">
    <text evidence="3">The sequence shown here is derived from an EMBL/GenBank/DDBJ whole genome shotgun (WGS) entry which is preliminary data.</text>
</comment>
<keyword evidence="1" id="KW-0677">Repeat</keyword>
<dbReference type="Proteomes" id="UP001464378">
    <property type="component" value="Unassembled WGS sequence"/>
</dbReference>
<evidence type="ECO:0000259" key="2">
    <source>
        <dbReference type="PROSITE" id="PS51272"/>
    </source>
</evidence>
<protein>
    <submittedName>
        <fullName evidence="3">S-layer homology domain-containing protein</fullName>
    </submittedName>
</protein>
<feature type="domain" description="SLH" evidence="2">
    <location>
        <begin position="102"/>
        <end position="159"/>
    </location>
</feature>
<dbReference type="InterPro" id="IPR051465">
    <property type="entry name" value="Cell_Envelope_Struct_Comp"/>
</dbReference>
<evidence type="ECO:0000313" key="4">
    <source>
        <dbReference type="Proteomes" id="UP001464378"/>
    </source>
</evidence>
<feature type="domain" description="SLH" evidence="2">
    <location>
        <begin position="36"/>
        <end position="99"/>
    </location>
</feature>
<dbReference type="PROSITE" id="PS51272">
    <property type="entry name" value="SLH"/>
    <property type="match status" value="2"/>
</dbReference>
<dbReference type="EMBL" id="JBBMFK010000009">
    <property type="protein sequence ID" value="MEQ2443166.1"/>
    <property type="molecule type" value="Genomic_DNA"/>
</dbReference>
<reference evidence="3 4" key="1">
    <citation type="submission" date="2024-03" db="EMBL/GenBank/DDBJ databases">
        <title>Human intestinal bacterial collection.</title>
        <authorList>
            <person name="Pauvert C."/>
            <person name="Hitch T.C.A."/>
            <person name="Clavel T."/>
        </authorList>
    </citation>
    <scope>NUCLEOTIDE SEQUENCE [LARGE SCALE GENOMIC DNA]</scope>
    <source>
        <strain evidence="3 4">CLA-AP-H29</strain>
    </source>
</reference>
<name>A0ABV1E774_9FIRM</name>
<dbReference type="InterPro" id="IPR001119">
    <property type="entry name" value="SLH_dom"/>
</dbReference>
<evidence type="ECO:0000256" key="1">
    <source>
        <dbReference type="ARBA" id="ARBA00022737"/>
    </source>
</evidence>
<dbReference type="PANTHER" id="PTHR43308">
    <property type="entry name" value="OUTER MEMBRANE PROTEIN ALPHA-RELATED"/>
    <property type="match status" value="1"/>
</dbReference>
<sequence>MNGTSDTTFAPDEYLNRAMLATILYRLSGEPAATGEGKTFMDVAPDTWYTSAVAWVSANGIVSGVGDGKFAPTQAITREELATMLYRYAKYSKLDTSAKGDLSKFADGDQIAAWASDAMAWAVGAGLISGKIANVIDPTGTATRAEVATILMRFTELTK</sequence>
<gene>
    <name evidence="3" type="ORF">WMO64_06755</name>
</gene>
<keyword evidence="4" id="KW-1185">Reference proteome</keyword>